<name>A0A5M8QWF0_9BACT</name>
<accession>A0A5M8QWF0</accession>
<dbReference type="OrthoDB" id="660041at2"/>
<dbReference type="Proteomes" id="UP000323994">
    <property type="component" value="Unassembled WGS sequence"/>
</dbReference>
<evidence type="ECO:0000313" key="1">
    <source>
        <dbReference type="EMBL" id="KAA6438976.1"/>
    </source>
</evidence>
<organism evidence="1 2">
    <name type="scientific">Dyadobacter flavalbus</name>
    <dbReference type="NCBI Taxonomy" id="2579942"/>
    <lineage>
        <taxon>Bacteria</taxon>
        <taxon>Pseudomonadati</taxon>
        <taxon>Bacteroidota</taxon>
        <taxon>Cytophagia</taxon>
        <taxon>Cytophagales</taxon>
        <taxon>Spirosomataceae</taxon>
        <taxon>Dyadobacter</taxon>
    </lineage>
</organism>
<gene>
    <name evidence="1" type="ORF">FEM33_14835</name>
</gene>
<keyword evidence="2" id="KW-1185">Reference proteome</keyword>
<reference evidence="1 2" key="1">
    <citation type="submission" date="2019-05" db="EMBL/GenBank/DDBJ databases">
        <authorList>
            <person name="Qu J.-H."/>
        </authorList>
    </citation>
    <scope>NUCLEOTIDE SEQUENCE [LARGE SCALE GENOMIC DNA]</scope>
    <source>
        <strain evidence="1 2">NS28</strain>
    </source>
</reference>
<dbReference type="AlphaFoldDB" id="A0A5M8QWF0"/>
<comment type="caution">
    <text evidence="1">The sequence shown here is derived from an EMBL/GenBank/DDBJ whole genome shotgun (WGS) entry which is preliminary data.</text>
</comment>
<dbReference type="EMBL" id="VBSN01000039">
    <property type="protein sequence ID" value="KAA6438976.1"/>
    <property type="molecule type" value="Genomic_DNA"/>
</dbReference>
<dbReference type="RefSeq" id="WP_139012808.1">
    <property type="nucleotide sequence ID" value="NZ_VBSN01000039.1"/>
</dbReference>
<proteinExistence type="predicted"/>
<protein>
    <submittedName>
        <fullName evidence="1">Uncharacterized protein</fullName>
    </submittedName>
</protein>
<evidence type="ECO:0000313" key="2">
    <source>
        <dbReference type="Proteomes" id="UP000323994"/>
    </source>
</evidence>
<sequence length="235" mass="26332">MSIFKASDNIPACYQYIEHHQKMLKKYNAANITSGISDWIENEHTYLLLLRSYPDSALFGGARIQIKNSGLLLPVEKALKDYQENLLSKVAFSFHRVAELCGVWFKFNKNAIGCGFSSMQLIRSAVAIAPQLQIDRLLAFCSPTTFPLCLNTGGQVVSEVGDQGKLLYPNAAIVSTLVVYDDLVNLKHARKQEKEIIFSLRQDSFHPMTFKGILGEGTLHFDLDLITEMDKLEAV</sequence>